<feature type="transmembrane region" description="Helical" evidence="6">
    <location>
        <begin position="281"/>
        <end position="306"/>
    </location>
</feature>
<evidence type="ECO:0000313" key="7">
    <source>
        <dbReference type="EMBL" id="WPC74245.1"/>
    </source>
</evidence>
<proteinExistence type="predicted"/>
<feature type="transmembrane region" description="Helical" evidence="6">
    <location>
        <begin position="113"/>
        <end position="132"/>
    </location>
</feature>
<keyword evidence="5 6" id="KW-0472">Membrane</keyword>
<dbReference type="EMBL" id="CP138203">
    <property type="protein sequence ID" value="WPC74245.1"/>
    <property type="molecule type" value="Genomic_DNA"/>
</dbReference>
<feature type="transmembrane region" description="Helical" evidence="6">
    <location>
        <begin position="7"/>
        <end position="24"/>
    </location>
</feature>
<dbReference type="PANTHER" id="PTHR30250:SF11">
    <property type="entry name" value="O-ANTIGEN TRANSPORTER-RELATED"/>
    <property type="match status" value="1"/>
</dbReference>
<comment type="subcellular location">
    <subcellularLocation>
        <location evidence="1">Cell membrane</location>
        <topology evidence="1">Multi-pass membrane protein</topology>
    </subcellularLocation>
</comment>
<dbReference type="InterPro" id="IPR050833">
    <property type="entry name" value="Poly_Biosynth_Transport"/>
</dbReference>
<reference evidence="7 8" key="1">
    <citation type="submission" date="2023-11" db="EMBL/GenBank/DDBJ databases">
        <title>Plant-associative lifestyle of Vibrio porteresiae and its evolutionary dynamics.</title>
        <authorList>
            <person name="Rameshkumar N."/>
            <person name="Kirti K."/>
        </authorList>
    </citation>
    <scope>NUCLEOTIDE SEQUENCE [LARGE SCALE GENOMIC DNA]</scope>
    <source>
        <strain evidence="7 8">MSSRF30</strain>
    </source>
</reference>
<dbReference type="Proteomes" id="UP001304071">
    <property type="component" value="Chromosome 1"/>
</dbReference>
<feature type="transmembrane region" description="Helical" evidence="6">
    <location>
        <begin position="252"/>
        <end position="269"/>
    </location>
</feature>
<feature type="transmembrane region" description="Helical" evidence="6">
    <location>
        <begin position="438"/>
        <end position="456"/>
    </location>
</feature>
<evidence type="ECO:0000256" key="1">
    <source>
        <dbReference type="ARBA" id="ARBA00004651"/>
    </source>
</evidence>
<feature type="transmembrane region" description="Helical" evidence="6">
    <location>
        <begin position="378"/>
        <end position="398"/>
    </location>
</feature>
<feature type="transmembrane region" description="Helical" evidence="6">
    <location>
        <begin position="141"/>
        <end position="161"/>
    </location>
</feature>
<dbReference type="Pfam" id="PF01943">
    <property type="entry name" value="Polysacc_synt"/>
    <property type="match status" value="1"/>
</dbReference>
<keyword evidence="4 6" id="KW-1133">Transmembrane helix</keyword>
<evidence type="ECO:0000256" key="3">
    <source>
        <dbReference type="ARBA" id="ARBA00022692"/>
    </source>
</evidence>
<feature type="transmembrane region" description="Helical" evidence="6">
    <location>
        <begin position="353"/>
        <end position="372"/>
    </location>
</feature>
<keyword evidence="8" id="KW-1185">Reference proteome</keyword>
<dbReference type="PANTHER" id="PTHR30250">
    <property type="entry name" value="PST FAMILY PREDICTED COLANIC ACID TRANSPORTER"/>
    <property type="match status" value="1"/>
</dbReference>
<feature type="transmembrane region" description="Helical" evidence="6">
    <location>
        <begin position="167"/>
        <end position="189"/>
    </location>
</feature>
<organism evidence="7 8">
    <name type="scientific">Vibrio porteresiae DSM 19223</name>
    <dbReference type="NCBI Taxonomy" id="1123496"/>
    <lineage>
        <taxon>Bacteria</taxon>
        <taxon>Pseudomonadati</taxon>
        <taxon>Pseudomonadota</taxon>
        <taxon>Gammaproteobacteria</taxon>
        <taxon>Vibrionales</taxon>
        <taxon>Vibrionaceae</taxon>
        <taxon>Vibrio</taxon>
    </lineage>
</organism>
<feature type="transmembrane region" description="Helical" evidence="6">
    <location>
        <begin position="318"/>
        <end position="341"/>
    </location>
</feature>
<evidence type="ECO:0000313" key="8">
    <source>
        <dbReference type="Proteomes" id="UP001304071"/>
    </source>
</evidence>
<feature type="transmembrane region" description="Helical" evidence="6">
    <location>
        <begin position="79"/>
        <end position="101"/>
    </location>
</feature>
<evidence type="ECO:0000256" key="2">
    <source>
        <dbReference type="ARBA" id="ARBA00022475"/>
    </source>
</evidence>
<name>A0ABZ0QCX4_9VIBR</name>
<gene>
    <name evidence="7" type="ORF">R8Z52_03000</name>
</gene>
<protein>
    <submittedName>
        <fullName evidence="7">Oligosaccharide flippase family protein</fullName>
    </submittedName>
</protein>
<feature type="transmembrane region" description="Helical" evidence="6">
    <location>
        <begin position="210"/>
        <end position="232"/>
    </location>
</feature>
<feature type="transmembrane region" description="Helical" evidence="6">
    <location>
        <begin position="405"/>
        <end position="426"/>
    </location>
</feature>
<feature type="transmembrane region" description="Helical" evidence="6">
    <location>
        <begin position="36"/>
        <end position="58"/>
    </location>
</feature>
<evidence type="ECO:0000256" key="4">
    <source>
        <dbReference type="ARBA" id="ARBA00022989"/>
    </source>
</evidence>
<evidence type="ECO:0000256" key="6">
    <source>
        <dbReference type="SAM" id="Phobius"/>
    </source>
</evidence>
<dbReference type="InterPro" id="IPR002797">
    <property type="entry name" value="Polysacc_synth"/>
</dbReference>
<dbReference type="RefSeq" id="WP_261894328.1">
    <property type="nucleotide sequence ID" value="NZ_AP024895.1"/>
</dbReference>
<sequence>MNYIYGVLYLVPNFLLPIVLYPYLARTIGSAGLGEVGTAVAIVMMFSSIAQAGLPVYGVKAISKLDISSSDYNKKRDKLLGELVSIQAIVLLVLLPIIYWFCFFTLNQSTERYHYLVIIYYASWVFNLEWIYRGLGKFKYLAFRMLLIRCAVLIPVVYFLIDNKNESWIYFSALTFVSILGAAITLRKYKKYLILSKKNIANAFKSHGKSLFWLGLSSAFGSCYVNLDIIVLNHIAGDASSGVYMLSKQLTGIYLAVFGALLTVFLSRSSKLNAKIDAKDVVISVISIWFMPYCFISLFADVILHLFGGDDFKGGGDILRIIFMQALVTSLAMCLGYLFLIGEQKERIHFKSTLLGCVISLVLFIILVPKYFAEGTAIALFFSELFVSLFLLYFCIGLKLFVKLSIWLISIAVSLGGMSSFILSYIDAVNFNLKDVAFSMPLFFIIQALVLYVVYIKIMKKYTKVGD</sequence>
<evidence type="ECO:0000256" key="5">
    <source>
        <dbReference type="ARBA" id="ARBA00023136"/>
    </source>
</evidence>
<keyword evidence="3 6" id="KW-0812">Transmembrane</keyword>
<keyword evidence="2" id="KW-1003">Cell membrane</keyword>
<accession>A0ABZ0QCX4</accession>